<reference evidence="3 4" key="1">
    <citation type="submission" date="2016-07" db="EMBL/GenBank/DDBJ databases">
        <authorList>
            <person name="Lefevre C.T."/>
        </authorList>
    </citation>
    <scope>NUCLEOTIDE SEQUENCE [LARGE SCALE GENOMIC DNA]</scope>
    <source>
        <strain evidence="3">PR1</strain>
    </source>
</reference>
<name>A0A1C3RFF0_9PROT</name>
<protein>
    <submittedName>
        <fullName evidence="3">DNA primase TraC</fullName>
        <ecNumber evidence="3">2.7.7.-</ecNumber>
    </submittedName>
</protein>
<evidence type="ECO:0000313" key="4">
    <source>
        <dbReference type="Proteomes" id="UP000231658"/>
    </source>
</evidence>
<dbReference type="GO" id="GO:0003697">
    <property type="term" value="F:single-stranded DNA binding"/>
    <property type="evidence" value="ECO:0007669"/>
    <property type="project" value="InterPro"/>
</dbReference>
<dbReference type="InterPro" id="IPR017113">
    <property type="entry name" value="Antirestriction_ArdC"/>
</dbReference>
<dbReference type="Pfam" id="PF08401">
    <property type="entry name" value="ArdcN"/>
    <property type="match status" value="1"/>
</dbReference>
<feature type="domain" description="N-terminal" evidence="1">
    <location>
        <begin position="16"/>
        <end position="139"/>
    </location>
</feature>
<accession>A0A1C3RFF0</accession>
<keyword evidence="3" id="KW-0548">Nucleotidyltransferase</keyword>
<dbReference type="EMBL" id="FLYE01000006">
    <property type="protein sequence ID" value="SCA55952.1"/>
    <property type="molecule type" value="Genomic_DNA"/>
</dbReference>
<dbReference type="EC" id="2.7.7.-" evidence="3"/>
<evidence type="ECO:0000259" key="1">
    <source>
        <dbReference type="Pfam" id="PF08401"/>
    </source>
</evidence>
<dbReference type="OrthoDB" id="9792687at2"/>
<evidence type="ECO:0000313" key="3">
    <source>
        <dbReference type="EMBL" id="SCA55952.1"/>
    </source>
</evidence>
<dbReference type="Pfam" id="PF18818">
    <property type="entry name" value="MPTase-PolyVal"/>
    <property type="match status" value="1"/>
</dbReference>
<dbReference type="InterPro" id="IPR041459">
    <property type="entry name" value="MPTase-PolyVal"/>
</dbReference>
<sequence>MSKETSTKKKGTKKRKDLYQEVTDTIIKQIESGTKPWLKPWSSDKAIHSGPVNGVSGHKYKGINALMLFCNPKVVETGDPRYLTFKQAKEKGWSIKKGEKASTVYFFKRVEVEPENGEPAVDENGEVKTKAFLRSYAVFHASQVDGIPEYEAKPKEDNETDWSEPAAIKTLLENSGANVRIGGDKAFYNPSTDHIQLPPTEAFKSPESWSATSTHELAHWTAHEDRLNRNLDDRFGTPGYALEELRAELASAFICSELGISPELENHASYLDGWLTVLKNDKFEIFRAAGDAQKAADFCLEFIPEQTLEDTADLEDMPEHVRKAVCKDNPTPVNPPFDMEDTAEQVASFAMGGPSL</sequence>
<evidence type="ECO:0000259" key="2">
    <source>
        <dbReference type="Pfam" id="PF18818"/>
    </source>
</evidence>
<dbReference type="PIRSF" id="PIRSF037112">
    <property type="entry name" value="Antirestriction_ArdC"/>
    <property type="match status" value="1"/>
</dbReference>
<dbReference type="Proteomes" id="UP000231658">
    <property type="component" value="Unassembled WGS sequence"/>
</dbReference>
<feature type="domain" description="Polyvalent protein metallopeptidase" evidence="2">
    <location>
        <begin position="168"/>
        <end position="290"/>
    </location>
</feature>
<gene>
    <name evidence="3" type="ORF">MTBPR1_140070</name>
</gene>
<keyword evidence="3" id="KW-0808">Transferase</keyword>
<dbReference type="RefSeq" id="WP_069186644.1">
    <property type="nucleotide sequence ID" value="NZ_FLYE01000006.1"/>
</dbReference>
<dbReference type="GO" id="GO:0016779">
    <property type="term" value="F:nucleotidyltransferase activity"/>
    <property type="evidence" value="ECO:0007669"/>
    <property type="project" value="UniProtKB-KW"/>
</dbReference>
<dbReference type="AlphaFoldDB" id="A0A1C3RFF0"/>
<proteinExistence type="predicted"/>
<keyword evidence="4" id="KW-1185">Reference proteome</keyword>
<dbReference type="STRING" id="1867952.MTBPR1_140070"/>
<dbReference type="InterPro" id="IPR013610">
    <property type="entry name" value="ArdC_N"/>
</dbReference>
<organism evidence="3 4">
    <name type="scientific">Candidatus Terasakiella magnetica</name>
    <dbReference type="NCBI Taxonomy" id="1867952"/>
    <lineage>
        <taxon>Bacteria</taxon>
        <taxon>Pseudomonadati</taxon>
        <taxon>Pseudomonadota</taxon>
        <taxon>Alphaproteobacteria</taxon>
        <taxon>Rhodospirillales</taxon>
        <taxon>Terasakiellaceae</taxon>
        <taxon>Terasakiella</taxon>
    </lineage>
</organism>